<dbReference type="Proteomes" id="UP000694864">
    <property type="component" value="Chromosome 8"/>
</dbReference>
<dbReference type="CDD" id="cd04481">
    <property type="entry name" value="RPA1_DBD_B_like"/>
    <property type="match status" value="1"/>
</dbReference>
<accession>A0ABM0T887</accession>
<evidence type="ECO:0000313" key="2">
    <source>
        <dbReference type="Proteomes" id="UP000694864"/>
    </source>
</evidence>
<protein>
    <submittedName>
        <fullName evidence="3">Uncharacterized protein LOC104707660</fullName>
    </submittedName>
</protein>
<dbReference type="RefSeq" id="XP_010422356.1">
    <property type="nucleotide sequence ID" value="XM_010424054.2"/>
</dbReference>
<proteinExistence type="predicted"/>
<organism evidence="2 3">
    <name type="scientific">Camelina sativa</name>
    <name type="common">False flax</name>
    <name type="synonym">Myagrum sativum</name>
    <dbReference type="NCBI Taxonomy" id="90675"/>
    <lineage>
        <taxon>Eukaryota</taxon>
        <taxon>Viridiplantae</taxon>
        <taxon>Streptophyta</taxon>
        <taxon>Embryophyta</taxon>
        <taxon>Tracheophyta</taxon>
        <taxon>Spermatophyta</taxon>
        <taxon>Magnoliopsida</taxon>
        <taxon>eudicotyledons</taxon>
        <taxon>Gunneridae</taxon>
        <taxon>Pentapetalae</taxon>
        <taxon>rosids</taxon>
        <taxon>malvids</taxon>
        <taxon>Brassicales</taxon>
        <taxon>Brassicaceae</taxon>
        <taxon>Camelineae</taxon>
        <taxon>Camelina</taxon>
    </lineage>
</organism>
<keyword evidence="2" id="KW-1185">Reference proteome</keyword>
<evidence type="ECO:0000313" key="3">
    <source>
        <dbReference type="RefSeq" id="XP_010422356.1"/>
    </source>
</evidence>
<name>A0ABM0T887_CAMSA</name>
<gene>
    <name evidence="3" type="primary">LOC104707660</name>
</gene>
<dbReference type="InterPro" id="IPR003871">
    <property type="entry name" value="RFA1B/D_OB_1st"/>
</dbReference>
<dbReference type="Gene3D" id="2.40.50.140">
    <property type="entry name" value="Nucleic acid-binding proteins"/>
    <property type="match status" value="2"/>
</dbReference>
<dbReference type="GeneID" id="104707660"/>
<dbReference type="Pfam" id="PF02721">
    <property type="entry name" value="DUF223"/>
    <property type="match status" value="1"/>
</dbReference>
<sequence length="217" mass="24789">MFSQGDKIQVTISENLVAQFYVRRRTEEDEWKTISNFALENDTFAVKVVDTNYQIKFTADTVVENIDGLSNNHFIDYHNFDKIYDGWSAFSKNCCLDTMGEVTNVEPIIYVDDPAAPRLAEKSRMKRFSLRNLQGHHLQCVAYNEAADYFTHNFWVADSGKPVVAVLRFWRAKFKDRGEGGMEVVSQPGVSKVLFYPLFPEVQISNSGWSTSTSVRG</sequence>
<evidence type="ECO:0000259" key="1">
    <source>
        <dbReference type="Pfam" id="PF02721"/>
    </source>
</evidence>
<reference evidence="2" key="1">
    <citation type="journal article" date="2014" name="Nat. Commun.">
        <title>The emerging biofuel crop Camelina sativa retains a highly undifferentiated hexaploid genome structure.</title>
        <authorList>
            <person name="Kagale S."/>
            <person name="Koh C."/>
            <person name="Nixon J."/>
            <person name="Bollina V."/>
            <person name="Clarke W.E."/>
            <person name="Tuteja R."/>
            <person name="Spillane C."/>
            <person name="Robinson S.J."/>
            <person name="Links M.G."/>
            <person name="Clarke C."/>
            <person name="Higgins E.E."/>
            <person name="Huebert T."/>
            <person name="Sharpe A.G."/>
            <person name="Parkin I.A."/>
        </authorList>
    </citation>
    <scope>NUCLEOTIDE SEQUENCE [LARGE SCALE GENOMIC DNA]</scope>
    <source>
        <strain evidence="2">cv. DH55</strain>
    </source>
</reference>
<feature type="domain" description="Replication protein A 70 kDa DNA-binding subunit B/D first OB fold" evidence="1">
    <location>
        <begin position="4"/>
        <end position="64"/>
    </location>
</feature>
<reference evidence="3" key="2">
    <citation type="submission" date="2025-08" db="UniProtKB">
        <authorList>
            <consortium name="RefSeq"/>
        </authorList>
    </citation>
    <scope>IDENTIFICATION</scope>
    <source>
        <tissue evidence="3">Leaf</tissue>
    </source>
</reference>
<dbReference type="InterPro" id="IPR012340">
    <property type="entry name" value="NA-bd_OB-fold"/>
</dbReference>